<dbReference type="PANTHER" id="PTHR35004">
    <property type="entry name" value="TRANSPOSASE RV3428C-RELATED"/>
    <property type="match status" value="1"/>
</dbReference>
<keyword evidence="3" id="KW-1185">Reference proteome</keyword>
<dbReference type="Pfam" id="PF13518">
    <property type="entry name" value="HTH_28"/>
    <property type="match status" value="1"/>
</dbReference>
<proteinExistence type="predicted"/>
<dbReference type="InterPro" id="IPR055247">
    <property type="entry name" value="InsJ-like_HTH"/>
</dbReference>
<accession>A0A7Y4LB03</accession>
<dbReference type="InterPro" id="IPR047656">
    <property type="entry name" value="IS481-like_transpos"/>
</dbReference>
<name>A0A7Y4LB03_9BURK</name>
<sequence>MSTKAEREIAHKLKVFEHAKQCGNVSFTCRYFGISRDTFYRWMQNYKKKGEKGLINSKPCPENPKLRAPQHIVDKVIEVRQKFCLGDKKISWYLKTYYDLKISPSGVYQVLLRHGLNRLPKNMRKRSKRPVLRYEKKVPGHHVQVDVKFVTLRDPKGRLVRRYQYTAIDDATRIRALKIYDRHNQANAIDFINYVVAKFPFRIHTVQTDNGHEFNTKFHWHLHDIGINHRYIRAMSPHLNGKVERSHRTDKEEFYQLISYTNDKDLDALLSEWENFYNFFRPHASLGYQTPFERLKVRMEPFMTEDLKVRMGLA</sequence>
<dbReference type="PANTHER" id="PTHR35004:SF7">
    <property type="entry name" value="INTEGRASE PROTEIN"/>
    <property type="match status" value="1"/>
</dbReference>
<dbReference type="RefSeq" id="WP_171588193.1">
    <property type="nucleotide sequence ID" value="NZ_JABGBO010000003.1"/>
</dbReference>
<dbReference type="SUPFAM" id="SSF46689">
    <property type="entry name" value="Homeodomain-like"/>
    <property type="match status" value="1"/>
</dbReference>
<feature type="domain" description="Integrase catalytic" evidence="1">
    <location>
        <begin position="135"/>
        <end position="299"/>
    </location>
</feature>
<dbReference type="GO" id="GO:0015074">
    <property type="term" value="P:DNA integration"/>
    <property type="evidence" value="ECO:0007669"/>
    <property type="project" value="InterPro"/>
</dbReference>
<dbReference type="PROSITE" id="PS50994">
    <property type="entry name" value="INTEGRASE"/>
    <property type="match status" value="1"/>
</dbReference>
<evidence type="ECO:0000313" key="3">
    <source>
        <dbReference type="Proteomes" id="UP000541421"/>
    </source>
</evidence>
<dbReference type="Pfam" id="PF13683">
    <property type="entry name" value="rve_3"/>
    <property type="match status" value="1"/>
</dbReference>
<dbReference type="InterPro" id="IPR036397">
    <property type="entry name" value="RNaseH_sf"/>
</dbReference>
<organism evidence="2 3">
    <name type="scientific">Pelistega europaea</name>
    <dbReference type="NCBI Taxonomy" id="106147"/>
    <lineage>
        <taxon>Bacteria</taxon>
        <taxon>Pseudomonadati</taxon>
        <taxon>Pseudomonadota</taxon>
        <taxon>Betaproteobacteria</taxon>
        <taxon>Burkholderiales</taxon>
        <taxon>Alcaligenaceae</taxon>
        <taxon>Pelistega</taxon>
    </lineage>
</organism>
<dbReference type="SUPFAM" id="SSF53098">
    <property type="entry name" value="Ribonuclease H-like"/>
    <property type="match status" value="1"/>
</dbReference>
<dbReference type="GO" id="GO:0003676">
    <property type="term" value="F:nucleic acid binding"/>
    <property type="evidence" value="ECO:0007669"/>
    <property type="project" value="InterPro"/>
</dbReference>
<comment type="caution">
    <text evidence="2">The sequence shown here is derived from an EMBL/GenBank/DDBJ whole genome shotgun (WGS) entry which is preliminary data.</text>
</comment>
<gene>
    <name evidence="2" type="ORF">HKX40_03555</name>
</gene>
<dbReference type="InterPro" id="IPR009057">
    <property type="entry name" value="Homeodomain-like_sf"/>
</dbReference>
<dbReference type="Gene3D" id="3.30.420.10">
    <property type="entry name" value="Ribonuclease H-like superfamily/Ribonuclease H"/>
    <property type="match status" value="1"/>
</dbReference>
<evidence type="ECO:0000313" key="2">
    <source>
        <dbReference type="EMBL" id="NOL49221.1"/>
    </source>
</evidence>
<reference evidence="2 3" key="1">
    <citation type="submission" date="2020-05" db="EMBL/GenBank/DDBJ databases">
        <authorList>
            <person name="Niu N."/>
        </authorList>
    </citation>
    <scope>NUCLEOTIDE SEQUENCE [LARGE SCALE GENOMIC DNA]</scope>
    <source>
        <strain evidence="2 3">LMG10982</strain>
    </source>
</reference>
<dbReference type="InterPro" id="IPR001584">
    <property type="entry name" value="Integrase_cat-core"/>
</dbReference>
<dbReference type="InterPro" id="IPR012337">
    <property type="entry name" value="RNaseH-like_sf"/>
</dbReference>
<dbReference type="EMBL" id="JABGBO010000003">
    <property type="protein sequence ID" value="NOL49221.1"/>
    <property type="molecule type" value="Genomic_DNA"/>
</dbReference>
<evidence type="ECO:0000259" key="1">
    <source>
        <dbReference type="PROSITE" id="PS50994"/>
    </source>
</evidence>
<protein>
    <submittedName>
        <fullName evidence="2">IS481 family transposase</fullName>
    </submittedName>
</protein>
<dbReference type="NCBIfam" id="NF033577">
    <property type="entry name" value="transpos_IS481"/>
    <property type="match status" value="1"/>
</dbReference>
<dbReference type="Proteomes" id="UP000541421">
    <property type="component" value="Unassembled WGS sequence"/>
</dbReference>
<dbReference type="AlphaFoldDB" id="A0A7Y4LB03"/>